<evidence type="ECO:0000256" key="1">
    <source>
        <dbReference type="SAM" id="MobiDB-lite"/>
    </source>
</evidence>
<dbReference type="AlphaFoldDB" id="A0A9N8JBT7"/>
<evidence type="ECO:0000313" key="3">
    <source>
        <dbReference type="Proteomes" id="UP000716446"/>
    </source>
</evidence>
<evidence type="ECO:0000313" key="2">
    <source>
        <dbReference type="EMBL" id="CAD0085104.1"/>
    </source>
</evidence>
<protein>
    <submittedName>
        <fullName evidence="2">Uncharacterized protein</fullName>
    </submittedName>
</protein>
<reference evidence="2" key="1">
    <citation type="submission" date="2020-06" db="EMBL/GenBank/DDBJ databases">
        <authorList>
            <person name="Onetto C."/>
        </authorList>
    </citation>
    <scope>NUCLEOTIDE SEQUENCE</scope>
</reference>
<feature type="region of interest" description="Disordered" evidence="1">
    <location>
        <begin position="132"/>
        <end position="197"/>
    </location>
</feature>
<gene>
    <name evidence="2" type="ORF">AWRI4619_LOCUS3635</name>
</gene>
<feature type="compositionally biased region" description="Low complexity" evidence="1">
    <location>
        <begin position="143"/>
        <end position="165"/>
    </location>
</feature>
<feature type="compositionally biased region" description="Low complexity" evidence="1">
    <location>
        <begin position="177"/>
        <end position="189"/>
    </location>
</feature>
<name>A0A9N8JBT7_9PEZI</name>
<dbReference type="Proteomes" id="UP000716446">
    <property type="component" value="Unassembled WGS sequence"/>
</dbReference>
<feature type="region of interest" description="Disordered" evidence="1">
    <location>
        <begin position="68"/>
        <end position="92"/>
    </location>
</feature>
<sequence>MLHHSNRSVYPPFIRRPHVSEHYLAYCPNDESAAPVEHPTLLSLSDSDEYRSLNLDDDSLEGETLVEVPSPRTPYFGPRTTTTRGFTSDGLPNIDSDGFSSTFWNIPPEERALMTNSANFARDRRQCRGAIQSDTPLEPDPSSPLSSTPSSNLSPPASPLGSSWSEDPRDDSDDGMAPVSASPAAPDDSLTPPRGRL</sequence>
<organism evidence="2 3">
    <name type="scientific">Aureobasidium vineae</name>
    <dbReference type="NCBI Taxonomy" id="2773715"/>
    <lineage>
        <taxon>Eukaryota</taxon>
        <taxon>Fungi</taxon>
        <taxon>Dikarya</taxon>
        <taxon>Ascomycota</taxon>
        <taxon>Pezizomycotina</taxon>
        <taxon>Dothideomycetes</taxon>
        <taxon>Dothideomycetidae</taxon>
        <taxon>Dothideales</taxon>
        <taxon>Saccotheciaceae</taxon>
        <taxon>Aureobasidium</taxon>
    </lineage>
</organism>
<comment type="caution">
    <text evidence="2">The sequence shown here is derived from an EMBL/GenBank/DDBJ whole genome shotgun (WGS) entry which is preliminary data.</text>
</comment>
<accession>A0A9N8JBT7</accession>
<proteinExistence type="predicted"/>
<keyword evidence="3" id="KW-1185">Reference proteome</keyword>
<dbReference type="EMBL" id="CAIJEN010000004">
    <property type="protein sequence ID" value="CAD0085104.1"/>
    <property type="molecule type" value="Genomic_DNA"/>
</dbReference>
<feature type="compositionally biased region" description="Low complexity" evidence="1">
    <location>
        <begin position="73"/>
        <end position="87"/>
    </location>
</feature>